<keyword evidence="3" id="KW-1185">Reference proteome</keyword>
<protein>
    <submittedName>
        <fullName evidence="2">Uncharacterized protein</fullName>
    </submittedName>
</protein>
<gene>
    <name evidence="2" type="ORF">EEDITHA_LOCUS17507</name>
</gene>
<reference evidence="2" key="1">
    <citation type="submission" date="2022-03" db="EMBL/GenBank/DDBJ databases">
        <authorList>
            <person name="Tunstrom K."/>
        </authorList>
    </citation>
    <scope>NUCLEOTIDE SEQUENCE</scope>
</reference>
<comment type="caution">
    <text evidence="2">The sequence shown here is derived from an EMBL/GenBank/DDBJ whole genome shotgun (WGS) entry which is preliminary data.</text>
</comment>
<evidence type="ECO:0000256" key="1">
    <source>
        <dbReference type="SAM" id="Phobius"/>
    </source>
</evidence>
<dbReference type="EMBL" id="CAKOGL010000025">
    <property type="protein sequence ID" value="CAH2102939.1"/>
    <property type="molecule type" value="Genomic_DNA"/>
</dbReference>
<dbReference type="AlphaFoldDB" id="A0AAU9UZF4"/>
<proteinExistence type="predicted"/>
<dbReference type="Proteomes" id="UP001153954">
    <property type="component" value="Unassembled WGS sequence"/>
</dbReference>
<keyword evidence="1" id="KW-1133">Transmembrane helix</keyword>
<evidence type="ECO:0000313" key="3">
    <source>
        <dbReference type="Proteomes" id="UP001153954"/>
    </source>
</evidence>
<name>A0AAU9UZF4_EUPED</name>
<sequence>MTVEITKKPIRSKFQRHTSILIWKSYLQRQRRWRILLVETVFAAILFLFAVFIAKPVFLTPLQAVPEAPLTSADILASLNKKNILGYAPNVAPYDSIMNQVAEGLEIEIISASTEDDLNNILYNRSRGTPINNPIIWIIWKPTVQ</sequence>
<accession>A0AAU9UZF4</accession>
<evidence type="ECO:0000313" key="2">
    <source>
        <dbReference type="EMBL" id="CAH2102939.1"/>
    </source>
</evidence>
<organism evidence="2 3">
    <name type="scientific">Euphydryas editha</name>
    <name type="common">Edith's checkerspot</name>
    <dbReference type="NCBI Taxonomy" id="104508"/>
    <lineage>
        <taxon>Eukaryota</taxon>
        <taxon>Metazoa</taxon>
        <taxon>Ecdysozoa</taxon>
        <taxon>Arthropoda</taxon>
        <taxon>Hexapoda</taxon>
        <taxon>Insecta</taxon>
        <taxon>Pterygota</taxon>
        <taxon>Neoptera</taxon>
        <taxon>Endopterygota</taxon>
        <taxon>Lepidoptera</taxon>
        <taxon>Glossata</taxon>
        <taxon>Ditrysia</taxon>
        <taxon>Papilionoidea</taxon>
        <taxon>Nymphalidae</taxon>
        <taxon>Nymphalinae</taxon>
        <taxon>Euphydryas</taxon>
    </lineage>
</organism>
<keyword evidence="1" id="KW-0472">Membrane</keyword>
<keyword evidence="1" id="KW-0812">Transmembrane</keyword>
<feature type="transmembrane region" description="Helical" evidence="1">
    <location>
        <begin position="33"/>
        <end position="54"/>
    </location>
</feature>